<dbReference type="GO" id="GO:0003677">
    <property type="term" value="F:DNA binding"/>
    <property type="evidence" value="ECO:0007669"/>
    <property type="project" value="InterPro"/>
</dbReference>
<proteinExistence type="predicted"/>
<dbReference type="Gene3D" id="1.10.443.10">
    <property type="entry name" value="Intergrase catalytic core"/>
    <property type="match status" value="1"/>
</dbReference>
<keyword evidence="4" id="KW-1185">Reference proteome</keyword>
<dbReference type="GO" id="GO:0015074">
    <property type="term" value="P:DNA integration"/>
    <property type="evidence" value="ECO:0007669"/>
    <property type="project" value="InterPro"/>
</dbReference>
<keyword evidence="1" id="KW-0233">DNA recombination</keyword>
<dbReference type="AlphaFoldDB" id="A0A7W7LZJ6"/>
<reference evidence="3 4" key="1">
    <citation type="submission" date="2020-08" db="EMBL/GenBank/DDBJ databases">
        <title>Genomic Encyclopedia of Type Strains, Phase III (KMG-III): the genomes of soil and plant-associated and newly described type strains.</title>
        <authorList>
            <person name="Whitman W."/>
        </authorList>
    </citation>
    <scope>NUCLEOTIDE SEQUENCE [LARGE SCALE GENOMIC DNA]</scope>
    <source>
        <strain evidence="3 4">CECT 3273</strain>
    </source>
</reference>
<dbReference type="GO" id="GO:0006310">
    <property type="term" value="P:DNA recombination"/>
    <property type="evidence" value="ECO:0007669"/>
    <property type="project" value="UniProtKB-KW"/>
</dbReference>
<evidence type="ECO:0000256" key="2">
    <source>
        <dbReference type="SAM" id="MobiDB-lite"/>
    </source>
</evidence>
<dbReference type="InterPro" id="IPR013762">
    <property type="entry name" value="Integrase-like_cat_sf"/>
</dbReference>
<dbReference type="Proteomes" id="UP000579523">
    <property type="component" value="Unassembled WGS sequence"/>
</dbReference>
<feature type="compositionally biased region" description="Polar residues" evidence="2">
    <location>
        <begin position="150"/>
        <end position="166"/>
    </location>
</feature>
<organism evidence="3 4">
    <name type="scientific">Streptomyces griseomycini</name>
    <dbReference type="NCBI Taxonomy" id="66895"/>
    <lineage>
        <taxon>Bacteria</taxon>
        <taxon>Bacillati</taxon>
        <taxon>Actinomycetota</taxon>
        <taxon>Actinomycetes</taxon>
        <taxon>Kitasatosporales</taxon>
        <taxon>Streptomycetaceae</taxon>
        <taxon>Streptomyces</taxon>
    </lineage>
</organism>
<evidence type="ECO:0008006" key="5">
    <source>
        <dbReference type="Google" id="ProtNLM"/>
    </source>
</evidence>
<accession>A0A7W7LZJ6</accession>
<comment type="caution">
    <text evidence="3">The sequence shown here is derived from an EMBL/GenBank/DDBJ whole genome shotgun (WGS) entry which is preliminary data.</text>
</comment>
<gene>
    <name evidence="3" type="ORF">FHS37_003453</name>
</gene>
<name>A0A7W7LZJ6_9ACTN</name>
<dbReference type="EMBL" id="JACHJI010000005">
    <property type="protein sequence ID" value="MBB4899393.1"/>
    <property type="molecule type" value="Genomic_DNA"/>
</dbReference>
<evidence type="ECO:0000256" key="1">
    <source>
        <dbReference type="ARBA" id="ARBA00023172"/>
    </source>
</evidence>
<feature type="region of interest" description="Disordered" evidence="2">
    <location>
        <begin position="129"/>
        <end position="166"/>
    </location>
</feature>
<evidence type="ECO:0000313" key="4">
    <source>
        <dbReference type="Proteomes" id="UP000579523"/>
    </source>
</evidence>
<dbReference type="InterPro" id="IPR011010">
    <property type="entry name" value="DNA_brk_join_enz"/>
</dbReference>
<dbReference type="SUPFAM" id="SSF56349">
    <property type="entry name" value="DNA breaking-rejoining enzymes"/>
    <property type="match status" value="1"/>
</dbReference>
<evidence type="ECO:0000313" key="3">
    <source>
        <dbReference type="EMBL" id="MBB4899393.1"/>
    </source>
</evidence>
<sequence>MPCGRTEITVYGLRHAYAQRHADAGVPVDRLRELMDHREIDTTMGYFKVSPERKRKAVETVAQLTVDRHGNPRGYSDVLAYEGQTVAVPYGGCSEPSNVKAGGRHRRIRFQCAGCDFYRPDPSYLPALQSSRSPSCGPARKQPWSWAPPTVSSATSTIRSPATTRH</sequence>
<protein>
    <recommendedName>
        <fullName evidence="5">Tyr recombinase domain-containing protein</fullName>
    </recommendedName>
</protein>